<keyword evidence="6" id="KW-1185">Reference proteome</keyword>
<proteinExistence type="inferred from homology"/>
<feature type="domain" description="Glycosyltransferase 2-like" evidence="4">
    <location>
        <begin position="11"/>
        <end position="177"/>
    </location>
</feature>
<evidence type="ECO:0000313" key="5">
    <source>
        <dbReference type="EMBL" id="AIQ11960.1"/>
    </source>
</evidence>
<dbReference type="KEGG" id="pdu:PDUR_08465"/>
<dbReference type="EMBL" id="CP009288">
    <property type="protein sequence ID" value="AIQ11960.1"/>
    <property type="molecule type" value="Genomic_DNA"/>
</dbReference>
<dbReference type="Proteomes" id="UP000029409">
    <property type="component" value="Chromosome"/>
</dbReference>
<dbReference type="PANTHER" id="PTHR43685:SF5">
    <property type="entry name" value="GLYCOSYLTRANSFERASE EPSE-RELATED"/>
    <property type="match status" value="1"/>
</dbReference>
<dbReference type="CDD" id="cd00761">
    <property type="entry name" value="Glyco_tranf_GTA_type"/>
    <property type="match status" value="1"/>
</dbReference>
<dbReference type="GO" id="GO:0016757">
    <property type="term" value="F:glycosyltransferase activity"/>
    <property type="evidence" value="ECO:0007669"/>
    <property type="project" value="UniProtKB-KW"/>
</dbReference>
<dbReference type="eggNOG" id="COG1215">
    <property type="taxonomic scope" value="Bacteria"/>
</dbReference>
<dbReference type="SUPFAM" id="SSF53448">
    <property type="entry name" value="Nucleotide-diphospho-sugar transferases"/>
    <property type="match status" value="1"/>
</dbReference>
<dbReference type="STRING" id="44251.PDUR_08465"/>
<keyword evidence="2" id="KW-0328">Glycosyltransferase</keyword>
<dbReference type="Pfam" id="PF00535">
    <property type="entry name" value="Glycos_transf_2"/>
    <property type="match status" value="1"/>
</dbReference>
<dbReference type="InterPro" id="IPR050834">
    <property type="entry name" value="Glycosyltransf_2"/>
</dbReference>
<evidence type="ECO:0000256" key="2">
    <source>
        <dbReference type="ARBA" id="ARBA00022676"/>
    </source>
</evidence>
<evidence type="ECO:0000256" key="3">
    <source>
        <dbReference type="ARBA" id="ARBA00022679"/>
    </source>
</evidence>
<dbReference type="Gene3D" id="3.90.550.10">
    <property type="entry name" value="Spore Coat Polysaccharide Biosynthesis Protein SpsA, Chain A"/>
    <property type="match status" value="1"/>
</dbReference>
<reference evidence="5 6" key="1">
    <citation type="submission" date="2014-08" db="EMBL/GenBank/DDBJ databases">
        <title>Comparative genomics of the Paenibacillus odorifer group.</title>
        <authorList>
            <person name="den Bakker H.C."/>
            <person name="Tsai Y.-C."/>
            <person name="Martin N."/>
            <person name="Korlach J."/>
            <person name="Wiedmann M."/>
        </authorList>
    </citation>
    <scope>NUCLEOTIDE SEQUENCE [LARGE SCALE GENOMIC DNA]</scope>
    <source>
        <strain evidence="5 6">DSM 1735</strain>
    </source>
</reference>
<sequence length="227" mass="26387">MPLARIDQLVSIVIPCFNAESYIEDCLDHLYEQTYPNIEFIIVDDASTDRSADRIQLWQARRRFPRFTLLQLPRNVGFSGSLTTGLFMASGEYIAIHDADDYSHPERIRKQVEFLMNHPEIGLVGTNYMAFEESDILKQTPSNWLSYGEDIPKRYAIGEHCVSHPTILFRGSVFDRLGGLSRNMNGAEDYEFIAKCVYHGIRVENLRETLYYYRSHPAQRSREFYPE</sequence>
<comment type="similarity">
    <text evidence="1">Belongs to the glycosyltransferase 2 family.</text>
</comment>
<evidence type="ECO:0000259" key="4">
    <source>
        <dbReference type="Pfam" id="PF00535"/>
    </source>
</evidence>
<accession>A0A089HMN9</accession>
<keyword evidence="3 5" id="KW-0808">Transferase</keyword>
<protein>
    <submittedName>
        <fullName evidence="5">Glycosyl transferase</fullName>
    </submittedName>
</protein>
<dbReference type="InterPro" id="IPR029044">
    <property type="entry name" value="Nucleotide-diphossugar_trans"/>
</dbReference>
<evidence type="ECO:0000313" key="6">
    <source>
        <dbReference type="Proteomes" id="UP000029409"/>
    </source>
</evidence>
<name>A0A089HMN9_PAEDU</name>
<organism evidence="5 6">
    <name type="scientific">Paenibacillus durus</name>
    <name type="common">Paenibacillus azotofixans</name>
    <dbReference type="NCBI Taxonomy" id="44251"/>
    <lineage>
        <taxon>Bacteria</taxon>
        <taxon>Bacillati</taxon>
        <taxon>Bacillota</taxon>
        <taxon>Bacilli</taxon>
        <taxon>Bacillales</taxon>
        <taxon>Paenibacillaceae</taxon>
        <taxon>Paenibacillus</taxon>
    </lineage>
</organism>
<dbReference type="AlphaFoldDB" id="A0A089HMN9"/>
<dbReference type="RefSeq" id="WP_042205832.1">
    <property type="nucleotide sequence ID" value="NZ_CP009288.1"/>
</dbReference>
<dbReference type="OrthoDB" id="9815829at2"/>
<dbReference type="PANTHER" id="PTHR43685">
    <property type="entry name" value="GLYCOSYLTRANSFERASE"/>
    <property type="match status" value="1"/>
</dbReference>
<dbReference type="InterPro" id="IPR001173">
    <property type="entry name" value="Glyco_trans_2-like"/>
</dbReference>
<evidence type="ECO:0000256" key="1">
    <source>
        <dbReference type="ARBA" id="ARBA00006739"/>
    </source>
</evidence>
<gene>
    <name evidence="5" type="ORF">PDUR_08465</name>
</gene>